<organism evidence="1 2">
    <name type="scientific">Austropuccinia psidii MF-1</name>
    <dbReference type="NCBI Taxonomy" id="1389203"/>
    <lineage>
        <taxon>Eukaryota</taxon>
        <taxon>Fungi</taxon>
        <taxon>Dikarya</taxon>
        <taxon>Basidiomycota</taxon>
        <taxon>Pucciniomycotina</taxon>
        <taxon>Pucciniomycetes</taxon>
        <taxon>Pucciniales</taxon>
        <taxon>Sphaerophragmiaceae</taxon>
        <taxon>Austropuccinia</taxon>
    </lineage>
</organism>
<reference evidence="1" key="1">
    <citation type="submission" date="2021-03" db="EMBL/GenBank/DDBJ databases">
        <title>Draft genome sequence of rust myrtle Austropuccinia psidii MF-1, a brazilian biotype.</title>
        <authorList>
            <person name="Quecine M.C."/>
            <person name="Pachon D.M.R."/>
            <person name="Bonatelli M.L."/>
            <person name="Correr F.H."/>
            <person name="Franceschini L.M."/>
            <person name="Leite T.F."/>
            <person name="Margarido G.R.A."/>
            <person name="Almeida C.A."/>
            <person name="Ferrarezi J.A."/>
            <person name="Labate C.A."/>
        </authorList>
    </citation>
    <scope>NUCLEOTIDE SEQUENCE</scope>
    <source>
        <strain evidence="1">MF-1</strain>
    </source>
</reference>
<protein>
    <submittedName>
        <fullName evidence="1">Uncharacterized protein</fullName>
    </submittedName>
</protein>
<proteinExistence type="predicted"/>
<accession>A0A9Q3GGD7</accession>
<keyword evidence="2" id="KW-1185">Reference proteome</keyword>
<sequence length="98" mass="11467">MTIVHKAGNSYKNADGFGRWELPNTYENPASIPENEKTQSTIEGINITDVRTELFEEVRENHKQDENLHILTSLIYKYCKDKFLANSLDDIWRKSYDN</sequence>
<name>A0A9Q3GGD7_9BASI</name>
<dbReference type="AlphaFoldDB" id="A0A9Q3GGD7"/>
<evidence type="ECO:0000313" key="1">
    <source>
        <dbReference type="EMBL" id="MBW0465372.1"/>
    </source>
</evidence>
<gene>
    <name evidence="1" type="ORF">O181_005087</name>
</gene>
<dbReference type="Proteomes" id="UP000765509">
    <property type="component" value="Unassembled WGS sequence"/>
</dbReference>
<evidence type="ECO:0000313" key="2">
    <source>
        <dbReference type="Proteomes" id="UP000765509"/>
    </source>
</evidence>
<dbReference type="EMBL" id="AVOT02001021">
    <property type="protein sequence ID" value="MBW0465372.1"/>
    <property type="molecule type" value="Genomic_DNA"/>
</dbReference>
<comment type="caution">
    <text evidence="1">The sequence shown here is derived from an EMBL/GenBank/DDBJ whole genome shotgun (WGS) entry which is preliminary data.</text>
</comment>